<dbReference type="Pfam" id="PF05698">
    <property type="entry name" value="Trigger_C"/>
    <property type="match status" value="1"/>
</dbReference>
<dbReference type="InterPro" id="IPR027304">
    <property type="entry name" value="Trigger_fact/SurA_dom_sf"/>
</dbReference>
<evidence type="ECO:0000313" key="13">
    <source>
        <dbReference type="Proteomes" id="UP000229893"/>
    </source>
</evidence>
<comment type="similarity">
    <text evidence="3">Belongs to the FKBP-type PPIase family. Tig subfamily.</text>
</comment>
<comment type="catalytic activity">
    <reaction evidence="1">
        <text>[protein]-peptidylproline (omega=180) = [protein]-peptidylproline (omega=0)</text>
        <dbReference type="Rhea" id="RHEA:16237"/>
        <dbReference type="Rhea" id="RHEA-COMP:10747"/>
        <dbReference type="Rhea" id="RHEA-COMP:10748"/>
        <dbReference type="ChEBI" id="CHEBI:83833"/>
        <dbReference type="ChEBI" id="CHEBI:83834"/>
        <dbReference type="EC" id="5.2.1.8"/>
    </reaction>
</comment>
<feature type="domain" description="Trigger factor C-terminal" evidence="11">
    <location>
        <begin position="184"/>
        <end position="334"/>
    </location>
</feature>
<dbReference type="AlphaFoldDB" id="A0A2H0N7W9"/>
<dbReference type="GO" id="GO:0043022">
    <property type="term" value="F:ribosome binding"/>
    <property type="evidence" value="ECO:0007669"/>
    <property type="project" value="TreeGrafter"/>
</dbReference>
<dbReference type="PANTHER" id="PTHR30560">
    <property type="entry name" value="TRIGGER FACTOR CHAPERONE AND PEPTIDYL-PROLYL CIS/TRANS ISOMERASE"/>
    <property type="match status" value="1"/>
</dbReference>
<dbReference type="InterPro" id="IPR036611">
    <property type="entry name" value="Trigger_fac_ribosome-bd_sf"/>
</dbReference>
<dbReference type="EMBL" id="PCWO01000020">
    <property type="protein sequence ID" value="PIR04993.1"/>
    <property type="molecule type" value="Genomic_DNA"/>
</dbReference>
<dbReference type="Gene3D" id="1.10.3120.10">
    <property type="entry name" value="Trigger factor, C-terminal domain"/>
    <property type="match status" value="1"/>
</dbReference>
<dbReference type="PANTHER" id="PTHR30560:SF3">
    <property type="entry name" value="TRIGGER FACTOR-LIKE PROTEIN TIG, CHLOROPLASTIC"/>
    <property type="match status" value="1"/>
</dbReference>
<name>A0A2H0N7W9_9BACT</name>
<dbReference type="SUPFAM" id="SSF102735">
    <property type="entry name" value="Trigger factor ribosome-binding domain"/>
    <property type="match status" value="1"/>
</dbReference>
<keyword evidence="8" id="KW-0413">Isomerase</keyword>
<dbReference type="GO" id="GO:0044183">
    <property type="term" value="F:protein folding chaperone"/>
    <property type="evidence" value="ECO:0007669"/>
    <property type="project" value="TreeGrafter"/>
</dbReference>
<evidence type="ECO:0000259" key="10">
    <source>
        <dbReference type="Pfam" id="PF05697"/>
    </source>
</evidence>
<sequence>MNYTKIKNKDGSIKFDVVLKGEEFRKYFDEVVAYKIGEVEVKGFRKGHTPKDIAIAYVDKDKAFTEAAEKAVRISLKKITVENNLTLVTPPEVKLLEDKENLHYEVTVVALPEVILGDFKKDVALSNEIFYKELENISVADEEIQKAVEWLINSRKEFKEEAKKNETILTDEMAQKIGDFKTAHDLKESIKEGIEAEKKIREADKNRARIIDTLISKTLFDLPDMLINKTMENLKNDLKNSLESGKIDYSEYIKKNYESEKKLEESLKKQAEKELRAHLVLEAVAKELDIKVEDNEIEEEMNKIFIKQPEVARKNINLQQLKDFSYGTIKNRKIFKALENIKI</sequence>
<comment type="subcellular location">
    <subcellularLocation>
        <location evidence="2">Cytoplasm</location>
    </subcellularLocation>
</comment>
<evidence type="ECO:0000256" key="7">
    <source>
        <dbReference type="ARBA" id="ARBA00023186"/>
    </source>
</evidence>
<dbReference type="Pfam" id="PF05697">
    <property type="entry name" value="Trigger_N"/>
    <property type="match status" value="1"/>
</dbReference>
<protein>
    <recommendedName>
        <fullName evidence="5">Trigger factor</fullName>
        <ecNumber evidence="4">5.2.1.8</ecNumber>
    </recommendedName>
    <alternativeName>
        <fullName evidence="9">PPIase</fullName>
    </alternativeName>
</protein>
<evidence type="ECO:0000256" key="4">
    <source>
        <dbReference type="ARBA" id="ARBA00013194"/>
    </source>
</evidence>
<dbReference type="InterPro" id="IPR008880">
    <property type="entry name" value="Trigger_fac_C"/>
</dbReference>
<dbReference type="GO" id="GO:0005737">
    <property type="term" value="C:cytoplasm"/>
    <property type="evidence" value="ECO:0007669"/>
    <property type="project" value="UniProtKB-SubCell"/>
</dbReference>
<evidence type="ECO:0000256" key="5">
    <source>
        <dbReference type="ARBA" id="ARBA00016902"/>
    </source>
</evidence>
<organism evidence="12 13">
    <name type="scientific">Candidatus Liptonbacteria bacterium CG11_big_fil_rev_8_21_14_0_20_35_14</name>
    <dbReference type="NCBI Taxonomy" id="1974634"/>
    <lineage>
        <taxon>Bacteria</taxon>
        <taxon>Candidatus Liptoniibacteriota</taxon>
    </lineage>
</organism>
<reference evidence="12 13" key="1">
    <citation type="submission" date="2017-09" db="EMBL/GenBank/DDBJ databases">
        <title>Depth-based differentiation of microbial function through sediment-hosted aquifers and enrichment of novel symbionts in the deep terrestrial subsurface.</title>
        <authorList>
            <person name="Probst A.J."/>
            <person name="Ladd B."/>
            <person name="Jarett J.K."/>
            <person name="Geller-Mcgrath D.E."/>
            <person name="Sieber C.M."/>
            <person name="Emerson J.B."/>
            <person name="Anantharaman K."/>
            <person name="Thomas B.C."/>
            <person name="Malmstrom R."/>
            <person name="Stieglmeier M."/>
            <person name="Klingl A."/>
            <person name="Woyke T."/>
            <person name="Ryan C.M."/>
            <person name="Banfield J.F."/>
        </authorList>
    </citation>
    <scope>NUCLEOTIDE SEQUENCE [LARGE SCALE GENOMIC DNA]</scope>
    <source>
        <strain evidence="12">CG11_big_fil_rev_8_21_14_0_20_35_14</strain>
    </source>
</reference>
<evidence type="ECO:0000256" key="8">
    <source>
        <dbReference type="ARBA" id="ARBA00023235"/>
    </source>
</evidence>
<dbReference type="Gene3D" id="3.30.70.1050">
    <property type="entry name" value="Trigger factor ribosome-binding domain"/>
    <property type="match status" value="1"/>
</dbReference>
<comment type="caution">
    <text evidence="12">The sequence shown here is derived from an EMBL/GenBank/DDBJ whole genome shotgun (WGS) entry which is preliminary data.</text>
</comment>
<dbReference type="InterPro" id="IPR037041">
    <property type="entry name" value="Trigger_fac_C_sf"/>
</dbReference>
<dbReference type="InterPro" id="IPR005215">
    <property type="entry name" value="Trig_fac"/>
</dbReference>
<evidence type="ECO:0000256" key="2">
    <source>
        <dbReference type="ARBA" id="ARBA00004496"/>
    </source>
</evidence>
<dbReference type="EC" id="5.2.1.8" evidence="4"/>
<dbReference type="InterPro" id="IPR008881">
    <property type="entry name" value="Trigger_fac_ribosome-bd_bac"/>
</dbReference>
<dbReference type="GO" id="GO:0015031">
    <property type="term" value="P:protein transport"/>
    <property type="evidence" value="ECO:0007669"/>
    <property type="project" value="InterPro"/>
</dbReference>
<accession>A0A2H0N7W9</accession>
<keyword evidence="6" id="KW-0697">Rotamase</keyword>
<evidence type="ECO:0000256" key="3">
    <source>
        <dbReference type="ARBA" id="ARBA00005464"/>
    </source>
</evidence>
<feature type="domain" description="Trigger factor ribosome-binding bacterial" evidence="10">
    <location>
        <begin position="1"/>
        <end position="149"/>
    </location>
</feature>
<dbReference type="GO" id="GO:0043335">
    <property type="term" value="P:protein unfolding"/>
    <property type="evidence" value="ECO:0007669"/>
    <property type="project" value="TreeGrafter"/>
</dbReference>
<dbReference type="GO" id="GO:0051083">
    <property type="term" value="P:'de novo' cotranslational protein folding"/>
    <property type="evidence" value="ECO:0007669"/>
    <property type="project" value="TreeGrafter"/>
</dbReference>
<proteinExistence type="inferred from homology"/>
<evidence type="ECO:0000313" key="12">
    <source>
        <dbReference type="EMBL" id="PIR04993.1"/>
    </source>
</evidence>
<keyword evidence="7" id="KW-0143">Chaperone</keyword>
<evidence type="ECO:0000259" key="11">
    <source>
        <dbReference type="Pfam" id="PF05698"/>
    </source>
</evidence>
<gene>
    <name evidence="12" type="ORF">COV57_01405</name>
</gene>
<dbReference type="GO" id="GO:0003755">
    <property type="term" value="F:peptidyl-prolyl cis-trans isomerase activity"/>
    <property type="evidence" value="ECO:0007669"/>
    <property type="project" value="UniProtKB-KW"/>
</dbReference>
<evidence type="ECO:0000256" key="6">
    <source>
        <dbReference type="ARBA" id="ARBA00023110"/>
    </source>
</evidence>
<dbReference type="SUPFAM" id="SSF109998">
    <property type="entry name" value="Triger factor/SurA peptide-binding domain-like"/>
    <property type="match status" value="1"/>
</dbReference>
<evidence type="ECO:0000256" key="1">
    <source>
        <dbReference type="ARBA" id="ARBA00000971"/>
    </source>
</evidence>
<evidence type="ECO:0000256" key="9">
    <source>
        <dbReference type="ARBA" id="ARBA00029986"/>
    </source>
</evidence>
<dbReference type="Proteomes" id="UP000229893">
    <property type="component" value="Unassembled WGS sequence"/>
</dbReference>